<feature type="domain" description="Pyrrolo-quinoline quinone repeat" evidence="2">
    <location>
        <begin position="60"/>
        <end position="160"/>
    </location>
</feature>
<evidence type="ECO:0000313" key="3">
    <source>
        <dbReference type="EMBL" id="SDR02463.1"/>
    </source>
</evidence>
<dbReference type="OrthoDB" id="8638at2157"/>
<feature type="domain" description="Pyrrolo-quinoline quinone repeat" evidence="2">
    <location>
        <begin position="201"/>
        <end position="341"/>
    </location>
</feature>
<evidence type="ECO:0000259" key="2">
    <source>
        <dbReference type="Pfam" id="PF13360"/>
    </source>
</evidence>
<dbReference type="STRING" id="1095778.SAMN04489842_2042"/>
<name>A0A1H1FN31_NATTX</name>
<dbReference type="Proteomes" id="UP000198848">
    <property type="component" value="Unassembled WGS sequence"/>
</dbReference>
<organism evidence="3 4">
    <name type="scientific">Natronobacterium texcoconense</name>
    <dbReference type="NCBI Taxonomy" id="1095778"/>
    <lineage>
        <taxon>Archaea</taxon>
        <taxon>Methanobacteriati</taxon>
        <taxon>Methanobacteriota</taxon>
        <taxon>Stenosarchaea group</taxon>
        <taxon>Halobacteria</taxon>
        <taxon>Halobacteriales</taxon>
        <taxon>Natrialbaceae</taxon>
        <taxon>Natronobacterium</taxon>
    </lineage>
</organism>
<dbReference type="AlphaFoldDB" id="A0A1H1FN31"/>
<dbReference type="EMBL" id="FNLC01000002">
    <property type="protein sequence ID" value="SDR02463.1"/>
    <property type="molecule type" value="Genomic_DNA"/>
</dbReference>
<dbReference type="Gene3D" id="2.40.10.480">
    <property type="match status" value="1"/>
</dbReference>
<gene>
    <name evidence="3" type="ORF">SAMN04489842_2042</name>
</gene>
<dbReference type="InterPro" id="IPR015943">
    <property type="entry name" value="WD40/YVTN_repeat-like_dom_sf"/>
</dbReference>
<dbReference type="InterPro" id="IPR018391">
    <property type="entry name" value="PQQ_b-propeller_rpt"/>
</dbReference>
<dbReference type="RefSeq" id="WP_090381132.1">
    <property type="nucleotide sequence ID" value="NZ_FNLC01000002.1"/>
</dbReference>
<accession>A0A1H1FN31</accession>
<dbReference type="InterPro" id="IPR011047">
    <property type="entry name" value="Quinoprotein_ADH-like_sf"/>
</dbReference>
<dbReference type="Pfam" id="PF13360">
    <property type="entry name" value="PQQ_2"/>
    <property type="match status" value="2"/>
</dbReference>
<dbReference type="PANTHER" id="PTHR34512">
    <property type="entry name" value="CELL SURFACE PROTEIN"/>
    <property type="match status" value="1"/>
</dbReference>
<evidence type="ECO:0000256" key="1">
    <source>
        <dbReference type="SAM" id="MobiDB-lite"/>
    </source>
</evidence>
<dbReference type="Gene3D" id="2.130.10.10">
    <property type="entry name" value="YVTN repeat-like/Quinoprotein amine dehydrogenase"/>
    <property type="match status" value="2"/>
</dbReference>
<dbReference type="InterPro" id="IPR002372">
    <property type="entry name" value="PQQ_rpt_dom"/>
</dbReference>
<dbReference type="SUPFAM" id="SSF50998">
    <property type="entry name" value="Quinoprotein alcohol dehydrogenase-like"/>
    <property type="match status" value="2"/>
</dbReference>
<proteinExistence type="predicted"/>
<sequence length="437" mass="47452">MPSRRALLAACGTLTLAGCVGSRDDPTVRGSWPHPGYDSTQTGVVDDDRSGPRGPLTVEWERSIAGFSPPRTSPLLEDGTVYVAYTDGPRTGPEVDRTVTIEAFDAATGDSQWTAAATTTRVGGDTYHHADSLVLAGETILVQTANGLCAVGIDGTERWCFDNVSDGQSTHWPIAPAIGDDTVYTGHYRQLGPDEQEPVFYAIDLEDGTERWRYEFDDWDGRIVFSPAIADGVVYLTELREGVKALSTADGTELWSVPLDVDSTPTVADDAVFVTTWDGNDEYGATALEADTGEIRWQVEDRYDGGAPRHLAATEDTVYYDADGRLLARDTATGEHRWENTGRQLISREIDDDAIGEDEGVVVRTGTPAVVGDRIYVGGADLVVIDRETGDVRTRYDTGQRVRTSVAVGDGWLYVNDGSTLYGITDCETELFGRCLR</sequence>
<dbReference type="SMART" id="SM00564">
    <property type="entry name" value="PQQ"/>
    <property type="match status" value="6"/>
</dbReference>
<evidence type="ECO:0000313" key="4">
    <source>
        <dbReference type="Proteomes" id="UP000198848"/>
    </source>
</evidence>
<dbReference type="PANTHER" id="PTHR34512:SF30">
    <property type="entry name" value="OUTER MEMBRANE PROTEIN ASSEMBLY FACTOR BAMB"/>
    <property type="match status" value="1"/>
</dbReference>
<dbReference type="PROSITE" id="PS51257">
    <property type="entry name" value="PROKAR_LIPOPROTEIN"/>
    <property type="match status" value="1"/>
</dbReference>
<keyword evidence="4" id="KW-1185">Reference proteome</keyword>
<protein>
    <submittedName>
        <fullName evidence="3">Outer membrane protein assembly factor BamB, contains PQQ-like beta-propeller repeat</fullName>
    </submittedName>
</protein>
<feature type="region of interest" description="Disordered" evidence="1">
    <location>
        <begin position="27"/>
        <end position="53"/>
    </location>
</feature>
<reference evidence="4" key="1">
    <citation type="submission" date="2016-10" db="EMBL/GenBank/DDBJ databases">
        <authorList>
            <person name="Varghese N."/>
            <person name="Submissions S."/>
        </authorList>
    </citation>
    <scope>NUCLEOTIDE SEQUENCE [LARGE SCALE GENOMIC DNA]</scope>
    <source>
        <strain evidence="4">DSM 24767</strain>
    </source>
</reference>